<dbReference type="Proteomes" id="UP000258707">
    <property type="component" value="Chromosome"/>
</dbReference>
<reference evidence="4" key="3">
    <citation type="journal article" date="2019" name="Int. J. Syst. Evol. Microbiol.">
        <title>Natronolimnobius sulfurireducens sp. nov. and Halalkaliarchaeum desulfuricum gen. nov., sp. nov., the first sulfur-respiring alkaliphilic haloarchaea from hypersaline alkaline lakes.</title>
        <authorList>
            <person name="Sorokin D.Y."/>
            <person name="Yakimov M."/>
            <person name="Messina E."/>
            <person name="Merkel A.Y."/>
            <person name="Bale N.J."/>
            <person name="Sinninghe Damste J.S."/>
        </authorList>
    </citation>
    <scope>NUCLEOTIDE SEQUENCE</scope>
    <source>
        <strain evidence="4">AArc-Mg</strain>
        <strain evidence="3">AArc1</strain>
    </source>
</reference>
<dbReference type="GeneID" id="42486296"/>
<keyword evidence="2" id="KW-1133">Transmembrane helix</keyword>
<sequence length="470" mass="50566">MRSTPTDTDDVNGDRERRLRLRTLFWKHRTTIAVALVLVLTLGAWVSYGVYADPGETTEERLEYSWTATGEVDHAAPVVDSTAAYPEKDVLENEPLYYTAISPTAEGAFVGGYDAASGEDVAVSLVVDLHYRAVEPDEGTVYWNERERLTNVNETDVDPGEPVTATFEMNVSAVSDRIDEIETDLEASPGQTEIRLEVDREIGGTIDGTEQLAADSVTVPIEYDGSTYAFDTEGDLDESHESFRTETVAASYGPARSVGGPLLALLGAGGLSGVALASRRVPEPTTAEREWLAYRNDVAEFDEVIVPATLPESVLEKPHAAVPSLAALAELGIDTGEAIVHDRETGRYLVAVDDVAYVYDPPSVPSSRPRRTDDVTAAVPLEFPRAAPSGERTSTDGHDVEERPHDDSDMAGTVAHDDESASVTAGQDVGSSGRPATKTRSTSARRRTEDAEESTGSNSSDGATDRVDDR</sequence>
<dbReference type="EMBL" id="CP027033">
    <property type="protein sequence ID" value="AXR82926.1"/>
    <property type="molecule type" value="Genomic_DNA"/>
</dbReference>
<gene>
    <name evidence="3" type="ORF">AArc1_0766</name>
    <name evidence="4" type="ORF">AArcMg_2937</name>
</gene>
<dbReference type="OrthoDB" id="270764at2157"/>
<keyword evidence="2" id="KW-0472">Membrane</keyword>
<protein>
    <recommendedName>
        <fullName evidence="7">DUF5305 domain-containing protein</fullName>
    </recommendedName>
</protein>
<keyword evidence="5" id="KW-1185">Reference proteome</keyword>
<name>A0A346PTT1_9EURY</name>
<evidence type="ECO:0000313" key="3">
    <source>
        <dbReference type="EMBL" id="AXR77108.1"/>
    </source>
</evidence>
<feature type="region of interest" description="Disordered" evidence="1">
    <location>
        <begin position="378"/>
        <end position="470"/>
    </location>
</feature>
<reference evidence="6" key="1">
    <citation type="submission" date="2017-10" db="EMBL/GenBank/DDBJ databases">
        <title>Phenotypic and genomic properties of facultatively anaerobic sulfur-reducing natronoarchaea from hypersaline soda lakes.</title>
        <authorList>
            <person name="Sorokin D.Y."/>
            <person name="Kublanov I.V."/>
            <person name="Roman P."/>
            <person name="Sinninghe Damste J.S."/>
            <person name="Golyshin P.N."/>
            <person name="Rojo D."/>
            <person name="Ciordia S."/>
            <person name="Mena Md.C."/>
            <person name="Ferrer M."/>
            <person name="Messina E."/>
            <person name="Smedile F."/>
            <person name="La Spada G."/>
            <person name="La Cono V."/>
            <person name="Yakimov M.M."/>
        </authorList>
    </citation>
    <scope>NUCLEOTIDE SEQUENCE [LARGE SCALE GENOMIC DNA]</scope>
    <source>
        <strain evidence="6">AArc1</strain>
    </source>
</reference>
<evidence type="ECO:0000256" key="2">
    <source>
        <dbReference type="SAM" id="Phobius"/>
    </source>
</evidence>
<evidence type="ECO:0008006" key="7">
    <source>
        <dbReference type="Google" id="ProtNLM"/>
    </source>
</evidence>
<keyword evidence="2" id="KW-0812">Transmembrane</keyword>
<proteinExistence type="predicted"/>
<evidence type="ECO:0000256" key="1">
    <source>
        <dbReference type="SAM" id="MobiDB-lite"/>
    </source>
</evidence>
<accession>A0A346PC63</accession>
<reference evidence="5" key="2">
    <citation type="submission" date="2018-02" db="EMBL/GenBank/DDBJ databases">
        <title>Phenotypic and genomic properties of facultatively anaerobic sulfur-reducing natronoarchaea from hypersaline soda lakes.</title>
        <authorList>
            <person name="Sorokin D.Y."/>
            <person name="Kublanov I.V."/>
            <person name="Roman P."/>
            <person name="Sinninghe Damste J.S."/>
            <person name="Golyshin P.N."/>
            <person name="Rojo D."/>
            <person name="Ciordia S."/>
            <person name="Mena M.D.C."/>
            <person name="Ferrer M."/>
            <person name="Messina E."/>
            <person name="Smedile F."/>
            <person name="La Spada G."/>
            <person name="La Cono V."/>
            <person name="Yakimov M.M."/>
        </authorList>
    </citation>
    <scope>NUCLEOTIDE SEQUENCE [LARGE SCALE GENOMIC DNA]</scope>
    <source>
        <strain evidence="5">AArc-Mg</strain>
    </source>
</reference>
<accession>A0A346PTT1</accession>
<dbReference type="InterPro" id="IPR035185">
    <property type="entry name" value="DUF5305"/>
</dbReference>
<feature type="compositionally biased region" description="Basic and acidic residues" evidence="1">
    <location>
        <begin position="393"/>
        <end position="408"/>
    </location>
</feature>
<dbReference type="KEGG" id="nag:AArcMg_2937"/>
<dbReference type="EMBL" id="CP024047">
    <property type="protein sequence ID" value="AXR77108.1"/>
    <property type="molecule type" value="Genomic_DNA"/>
</dbReference>
<dbReference type="KEGG" id="nan:AArc1_0766"/>
<evidence type="ECO:0000313" key="6">
    <source>
        <dbReference type="Proteomes" id="UP000258707"/>
    </source>
</evidence>
<evidence type="ECO:0000313" key="4">
    <source>
        <dbReference type="EMBL" id="AXR82926.1"/>
    </source>
</evidence>
<feature type="transmembrane region" description="Helical" evidence="2">
    <location>
        <begin position="30"/>
        <end position="51"/>
    </location>
</feature>
<dbReference type="RefSeq" id="WP_154670620.1">
    <property type="nucleotide sequence ID" value="NZ_CP024047.1"/>
</dbReference>
<organism evidence="4 5">
    <name type="scientific">Natrarchaeobaculum sulfurireducens</name>
    <dbReference type="NCBI Taxonomy" id="2044521"/>
    <lineage>
        <taxon>Archaea</taxon>
        <taxon>Methanobacteriati</taxon>
        <taxon>Methanobacteriota</taxon>
        <taxon>Stenosarchaea group</taxon>
        <taxon>Halobacteria</taxon>
        <taxon>Halobacteriales</taxon>
        <taxon>Natrialbaceae</taxon>
        <taxon>Natrarchaeobaculum</taxon>
    </lineage>
</organism>
<dbReference type="Pfam" id="PF17231">
    <property type="entry name" value="DUF5305"/>
    <property type="match status" value="1"/>
</dbReference>
<dbReference type="AlphaFoldDB" id="A0A346PTT1"/>
<evidence type="ECO:0000313" key="5">
    <source>
        <dbReference type="Proteomes" id="UP000258613"/>
    </source>
</evidence>
<dbReference type="Proteomes" id="UP000258613">
    <property type="component" value="Chromosome"/>
</dbReference>